<protein>
    <submittedName>
        <fullName evidence="2">Uncharacterized protein</fullName>
    </submittedName>
</protein>
<feature type="region of interest" description="Disordered" evidence="1">
    <location>
        <begin position="186"/>
        <end position="220"/>
    </location>
</feature>
<proteinExistence type="predicted"/>
<comment type="caution">
    <text evidence="2">The sequence shown here is derived from an EMBL/GenBank/DDBJ whole genome shotgun (WGS) entry which is preliminary data.</text>
</comment>
<keyword evidence="3" id="KW-1185">Reference proteome</keyword>
<reference evidence="2 3" key="1">
    <citation type="submission" date="2020-04" db="EMBL/GenBank/DDBJ databases">
        <title>Hymenobacter polaris sp. nov., isolated from Arctic soil.</title>
        <authorList>
            <person name="Dahal R.H."/>
        </authorList>
    </citation>
    <scope>NUCLEOTIDE SEQUENCE [LARGE SCALE GENOMIC DNA]</scope>
    <source>
        <strain evidence="2 3">RP-2-7</strain>
    </source>
</reference>
<name>A0A7Y0AA57_9BACT</name>
<evidence type="ECO:0000313" key="2">
    <source>
        <dbReference type="EMBL" id="NML63596.1"/>
    </source>
</evidence>
<sequence>MLTPAYPSAPRPRAPHAARPAALAILYPKVGSVLRVPLRRTPTGGAAGCQQHPERQFMRWFNRMAAARPGFPMQLKSILLLTGEPLCASCRRALTRFLGQYQLAGKLRLQARGGADCSCARPPSYAPTLLDDWLATELGGELEGEGWWRRAADKGRALALAGLVALGPKVVPQAWVDMAAAAGEARQQRQRTQQVVEDNTPPSSRRRGQQGELSQDASDVVQPTIDVHAQYALQRLLRSPDPAARADGNALLVAVRLGEVRGIYLENQRVPAQWARRQGGDWWGLLAPPDDAAVLLSATPPAGPLDPPLLVLRDSIRNVPARLDPALRAAWHHAQQALTWKQTQPTLTPWQLKQRLLGQPVTSTSPAAGPAAVVGVGRAA</sequence>
<organism evidence="2 3">
    <name type="scientific">Hymenobacter polaris</name>
    <dbReference type="NCBI Taxonomy" id="2682546"/>
    <lineage>
        <taxon>Bacteria</taxon>
        <taxon>Pseudomonadati</taxon>
        <taxon>Bacteroidota</taxon>
        <taxon>Cytophagia</taxon>
        <taxon>Cytophagales</taxon>
        <taxon>Hymenobacteraceae</taxon>
        <taxon>Hymenobacter</taxon>
    </lineage>
</organism>
<dbReference type="AlphaFoldDB" id="A0A7Y0AA57"/>
<accession>A0A7Y0AA57</accession>
<dbReference type="RefSeq" id="WP_169528944.1">
    <property type="nucleotide sequence ID" value="NZ_JABBGH010000001.1"/>
</dbReference>
<evidence type="ECO:0000256" key="1">
    <source>
        <dbReference type="SAM" id="MobiDB-lite"/>
    </source>
</evidence>
<gene>
    <name evidence="2" type="ORF">HHL22_00075</name>
</gene>
<dbReference type="Proteomes" id="UP000559626">
    <property type="component" value="Unassembled WGS sequence"/>
</dbReference>
<dbReference type="EMBL" id="JABBGH010000001">
    <property type="protein sequence ID" value="NML63596.1"/>
    <property type="molecule type" value="Genomic_DNA"/>
</dbReference>
<evidence type="ECO:0000313" key="3">
    <source>
        <dbReference type="Proteomes" id="UP000559626"/>
    </source>
</evidence>